<dbReference type="EMBL" id="MJEQ01037189">
    <property type="protein sequence ID" value="OIT01474.1"/>
    <property type="molecule type" value="Genomic_DNA"/>
</dbReference>
<evidence type="ECO:0000313" key="3">
    <source>
        <dbReference type="EMBL" id="OIT01474.1"/>
    </source>
</evidence>
<dbReference type="InterPro" id="IPR012337">
    <property type="entry name" value="RNaseH-like_sf"/>
</dbReference>
<feature type="compositionally biased region" description="Polar residues" evidence="1">
    <location>
        <begin position="358"/>
        <end position="377"/>
    </location>
</feature>
<evidence type="ECO:0000259" key="2">
    <source>
        <dbReference type="Pfam" id="PF13456"/>
    </source>
</evidence>
<dbReference type="InterPro" id="IPR053151">
    <property type="entry name" value="RNase_H-like"/>
</dbReference>
<dbReference type="CDD" id="cd06222">
    <property type="entry name" value="RNase_H_like"/>
    <property type="match status" value="1"/>
</dbReference>
<comment type="caution">
    <text evidence="3">The sequence shown here is derived from an EMBL/GenBank/DDBJ whole genome shotgun (WGS) entry which is preliminary data.</text>
</comment>
<organism evidence="3 4">
    <name type="scientific">Nicotiana attenuata</name>
    <name type="common">Coyote tobacco</name>
    <dbReference type="NCBI Taxonomy" id="49451"/>
    <lineage>
        <taxon>Eukaryota</taxon>
        <taxon>Viridiplantae</taxon>
        <taxon>Streptophyta</taxon>
        <taxon>Embryophyta</taxon>
        <taxon>Tracheophyta</taxon>
        <taxon>Spermatophyta</taxon>
        <taxon>Magnoliopsida</taxon>
        <taxon>eudicotyledons</taxon>
        <taxon>Gunneridae</taxon>
        <taxon>Pentapetalae</taxon>
        <taxon>asterids</taxon>
        <taxon>lamiids</taxon>
        <taxon>Solanales</taxon>
        <taxon>Solanaceae</taxon>
        <taxon>Nicotianoideae</taxon>
        <taxon>Nicotianeae</taxon>
        <taxon>Nicotiana</taxon>
    </lineage>
</organism>
<keyword evidence="4" id="KW-1185">Reference proteome</keyword>
<name>A0A1J6IA79_NICAT</name>
<dbReference type="PANTHER" id="PTHR47723:SF23">
    <property type="entry name" value="REVERSE TRANSCRIPTASE-LIKE PROTEIN"/>
    <property type="match status" value="1"/>
</dbReference>
<feature type="compositionally biased region" description="Low complexity" evidence="1">
    <location>
        <begin position="387"/>
        <end position="397"/>
    </location>
</feature>
<dbReference type="GO" id="GO:0003676">
    <property type="term" value="F:nucleic acid binding"/>
    <property type="evidence" value="ECO:0007669"/>
    <property type="project" value="InterPro"/>
</dbReference>
<feature type="compositionally biased region" description="Polar residues" evidence="1">
    <location>
        <begin position="224"/>
        <end position="233"/>
    </location>
</feature>
<accession>A0A1J6IA79</accession>
<dbReference type="InterPro" id="IPR036397">
    <property type="entry name" value="RNaseH_sf"/>
</dbReference>
<dbReference type="GO" id="GO:0004523">
    <property type="term" value="F:RNA-DNA hybrid ribonuclease activity"/>
    <property type="evidence" value="ECO:0007669"/>
    <property type="project" value="InterPro"/>
</dbReference>
<dbReference type="AlphaFoldDB" id="A0A1J6IA79"/>
<protein>
    <submittedName>
        <fullName evidence="3">Ribonuclease h protein</fullName>
    </submittedName>
</protein>
<dbReference type="Pfam" id="PF13456">
    <property type="entry name" value="RVT_3"/>
    <property type="match status" value="1"/>
</dbReference>
<dbReference type="InterPro" id="IPR002156">
    <property type="entry name" value="RNaseH_domain"/>
</dbReference>
<gene>
    <name evidence="3" type="ORF">A4A49_60039</name>
</gene>
<dbReference type="SUPFAM" id="SSF53098">
    <property type="entry name" value="Ribonuclease H-like"/>
    <property type="match status" value="1"/>
</dbReference>
<dbReference type="SMR" id="A0A1J6IA79"/>
<sequence length="774" mass="85658">LPYNQPPTSISQLLPTKSEVTLQILDTLDTTQTNGVKPMHVAVNQVTSDVGIPQNPCKPHDDLSREYHHDESTILSPSITNIYPSLVQTLTSSTPIPSEAKQLPHSLLHAETNIHKYDLESVSEGKLTDQQPIFPPSSSHNGRSSTASEHITPDIHVPGNDHRYSSPILVGNGIAGICSSFYAATQQPGGGTAHTEPNSSSRNSDRRDEVGNGSLQPKSVVHDPNSSSNGSSGFQLYSSTLALSVHTDESNLGSHSKSTSFLSTSSYGSGLCSLVSRTGLLQSTLPLFESIRSTRESNSTSQSSALTYSISTRTRQGYKRGINSNTCGDERDANGILVVKRDSVLQPQRTIRKKIHSKGSSGNDNMQPQFPSDNQSRGWKICHGHHSNTSSTSTEGSHNAEFRRHFRFLLDNHKPTLAILLETHMHDHTSLREDFNFTNMAQAPANGLMEGCAKTYWQTLGILEFINYFSQETHASNWVHNLITCKDLHFSYKINPATYLSLSLWNIWVARNNNCYRHIISTASTKLTTQQAAEFTYLVAKKHTIRKKRQQNLKRKPPKLPFYKLNTDGAHNNSKSGIGGLIRNANAEWILGFAASITTESPSTAETHALIQGLQLVLDRNLLPLEVEVDSKDIIRLLNSDKEIPNNLISDCRYLLDRLGKPIVLHAYREQNGVADKLAKEGCNFDIQSMMHIFEDSPDFARSLFEQEKSVVQEHVLDHYRPHSSTYSIINTYCNSGRPTCGSTIVGYNTLAPATGAYACNRMQCMHQASVRNL</sequence>
<feature type="region of interest" description="Disordered" evidence="1">
    <location>
        <begin position="354"/>
        <end position="398"/>
    </location>
</feature>
<feature type="region of interest" description="Disordered" evidence="1">
    <location>
        <begin position="186"/>
        <end position="233"/>
    </location>
</feature>
<dbReference type="Gene3D" id="3.30.420.10">
    <property type="entry name" value="Ribonuclease H-like superfamily/Ribonuclease H"/>
    <property type="match status" value="1"/>
</dbReference>
<feature type="compositionally biased region" description="Polar residues" evidence="1">
    <location>
        <begin position="128"/>
        <end position="149"/>
    </location>
</feature>
<evidence type="ECO:0000256" key="1">
    <source>
        <dbReference type="SAM" id="MobiDB-lite"/>
    </source>
</evidence>
<feature type="non-terminal residue" evidence="3">
    <location>
        <position position="1"/>
    </location>
</feature>
<dbReference type="Proteomes" id="UP000187609">
    <property type="component" value="Unassembled WGS sequence"/>
</dbReference>
<proteinExistence type="predicted"/>
<feature type="region of interest" description="Disordered" evidence="1">
    <location>
        <begin position="123"/>
        <end position="159"/>
    </location>
</feature>
<evidence type="ECO:0000313" key="4">
    <source>
        <dbReference type="Proteomes" id="UP000187609"/>
    </source>
</evidence>
<reference evidence="3" key="1">
    <citation type="submission" date="2016-11" db="EMBL/GenBank/DDBJ databases">
        <title>The genome of Nicotiana attenuata.</title>
        <authorList>
            <person name="Xu S."/>
            <person name="Brockmoeller T."/>
            <person name="Gaquerel E."/>
            <person name="Navarro A."/>
            <person name="Kuhl H."/>
            <person name="Gase K."/>
            <person name="Ling Z."/>
            <person name="Zhou W."/>
            <person name="Kreitzer C."/>
            <person name="Stanke M."/>
            <person name="Tang H."/>
            <person name="Lyons E."/>
            <person name="Pandey P."/>
            <person name="Pandey S.P."/>
            <person name="Timmermann B."/>
            <person name="Baldwin I.T."/>
        </authorList>
    </citation>
    <scope>NUCLEOTIDE SEQUENCE [LARGE SCALE GENOMIC DNA]</scope>
    <source>
        <strain evidence="3">UT</strain>
    </source>
</reference>
<feature type="domain" description="RNase H type-1" evidence="2">
    <location>
        <begin position="566"/>
        <end position="681"/>
    </location>
</feature>
<dbReference type="InterPro" id="IPR044730">
    <property type="entry name" value="RNase_H-like_dom_plant"/>
</dbReference>
<dbReference type="PANTHER" id="PTHR47723">
    <property type="entry name" value="OS05G0353850 PROTEIN"/>
    <property type="match status" value="1"/>
</dbReference>